<comment type="caution">
    <text evidence="2">The sequence shown here is derived from an EMBL/GenBank/DDBJ whole genome shotgun (WGS) entry which is preliminary data.</text>
</comment>
<accession>A0A8J2WZ82</accession>
<evidence type="ECO:0000256" key="1">
    <source>
        <dbReference type="SAM" id="SignalP"/>
    </source>
</evidence>
<protein>
    <submittedName>
        <fullName evidence="2">Uncharacterized protein</fullName>
    </submittedName>
</protein>
<name>A0A8J2WZ82_9STRA</name>
<organism evidence="2 3">
    <name type="scientific">Pelagomonas calceolata</name>
    <dbReference type="NCBI Taxonomy" id="35677"/>
    <lineage>
        <taxon>Eukaryota</taxon>
        <taxon>Sar</taxon>
        <taxon>Stramenopiles</taxon>
        <taxon>Ochrophyta</taxon>
        <taxon>Pelagophyceae</taxon>
        <taxon>Pelagomonadales</taxon>
        <taxon>Pelagomonadaceae</taxon>
        <taxon>Pelagomonas</taxon>
    </lineage>
</organism>
<evidence type="ECO:0000313" key="3">
    <source>
        <dbReference type="Proteomes" id="UP000789595"/>
    </source>
</evidence>
<keyword evidence="3" id="KW-1185">Reference proteome</keyword>
<evidence type="ECO:0000313" key="2">
    <source>
        <dbReference type="EMBL" id="CAH0373494.1"/>
    </source>
</evidence>
<dbReference type="Proteomes" id="UP000789595">
    <property type="component" value="Unassembled WGS sequence"/>
</dbReference>
<feature type="chain" id="PRO_5035320468" evidence="1">
    <location>
        <begin position="21"/>
        <end position="159"/>
    </location>
</feature>
<sequence length="159" mass="16723">MKKGLSQILLVAAALGTTNAFTPATRSAAVAGVALERAAGFEVVAHGLVALMAFGAVWKSNFGRPTPSTRRASVAASARWRGDATPSTLVAVTTYLTGCFAHRSPKRADHLASTDDPIDECVAVLANGEEPDEEMLAKCQDIARAEFANQATLEDENSY</sequence>
<reference evidence="2" key="1">
    <citation type="submission" date="2021-11" db="EMBL/GenBank/DDBJ databases">
        <authorList>
            <consortium name="Genoscope - CEA"/>
            <person name="William W."/>
        </authorList>
    </citation>
    <scope>NUCLEOTIDE SEQUENCE</scope>
</reference>
<proteinExistence type="predicted"/>
<gene>
    <name evidence="2" type="ORF">PECAL_4P06980</name>
</gene>
<feature type="signal peptide" evidence="1">
    <location>
        <begin position="1"/>
        <end position="20"/>
    </location>
</feature>
<dbReference type="AlphaFoldDB" id="A0A8J2WZ82"/>
<keyword evidence="1" id="KW-0732">Signal</keyword>
<dbReference type="EMBL" id="CAKKNE010000004">
    <property type="protein sequence ID" value="CAH0373494.1"/>
    <property type="molecule type" value="Genomic_DNA"/>
</dbReference>